<sequence>MKDCPILTSSHMTPLILQNWSLTCKQYMKHTKKKDTDVISYITETTQEPHLVAWYYLDQARID</sequence>
<reference evidence="1 2" key="1">
    <citation type="submission" date="2014-06" db="EMBL/GenBank/DDBJ databases">
        <title>Evolutionary Origins and Diversification of the Mycorrhizal Mutualists.</title>
        <authorList>
            <consortium name="DOE Joint Genome Institute"/>
            <consortium name="Mycorrhizal Genomics Consortium"/>
            <person name="Kohler A."/>
            <person name="Kuo A."/>
            <person name="Nagy L.G."/>
            <person name="Floudas D."/>
            <person name="Copeland A."/>
            <person name="Barry K.W."/>
            <person name="Cichocki N."/>
            <person name="Veneault-Fourrey C."/>
            <person name="LaButti K."/>
            <person name="Lindquist E.A."/>
            <person name="Lipzen A."/>
            <person name="Lundell T."/>
            <person name="Morin E."/>
            <person name="Murat C."/>
            <person name="Riley R."/>
            <person name="Ohm R."/>
            <person name="Sun H."/>
            <person name="Tunlid A."/>
            <person name="Henrissat B."/>
            <person name="Grigoriev I.V."/>
            <person name="Hibbett D.S."/>
            <person name="Martin F."/>
        </authorList>
    </citation>
    <scope>NUCLEOTIDE SEQUENCE [LARGE SCALE GENOMIC DNA]</scope>
    <source>
        <strain evidence="1 2">SS14</strain>
    </source>
</reference>
<dbReference type="AlphaFoldDB" id="A0A0C9VML2"/>
<organism evidence="1 2">
    <name type="scientific">Sphaerobolus stellatus (strain SS14)</name>
    <dbReference type="NCBI Taxonomy" id="990650"/>
    <lineage>
        <taxon>Eukaryota</taxon>
        <taxon>Fungi</taxon>
        <taxon>Dikarya</taxon>
        <taxon>Basidiomycota</taxon>
        <taxon>Agaricomycotina</taxon>
        <taxon>Agaricomycetes</taxon>
        <taxon>Phallomycetidae</taxon>
        <taxon>Geastrales</taxon>
        <taxon>Sphaerobolaceae</taxon>
        <taxon>Sphaerobolus</taxon>
    </lineage>
</organism>
<name>A0A0C9VML2_SPHS4</name>
<dbReference type="Proteomes" id="UP000054279">
    <property type="component" value="Unassembled WGS sequence"/>
</dbReference>
<protein>
    <submittedName>
        <fullName evidence="1">Uncharacterized protein</fullName>
    </submittedName>
</protein>
<keyword evidence="2" id="KW-1185">Reference proteome</keyword>
<evidence type="ECO:0000313" key="2">
    <source>
        <dbReference type="Proteomes" id="UP000054279"/>
    </source>
</evidence>
<evidence type="ECO:0000313" key="1">
    <source>
        <dbReference type="EMBL" id="KIJ39190.1"/>
    </source>
</evidence>
<gene>
    <name evidence="1" type="ORF">M422DRAFT_175495</name>
</gene>
<accession>A0A0C9VML2</accession>
<dbReference type="OrthoDB" id="2369050at2759"/>
<proteinExistence type="predicted"/>
<dbReference type="EMBL" id="KN837154">
    <property type="protein sequence ID" value="KIJ39190.1"/>
    <property type="molecule type" value="Genomic_DNA"/>
</dbReference>
<dbReference type="HOGENOM" id="CLU_2887291_0_0_1"/>